<dbReference type="SMART" id="SM00422">
    <property type="entry name" value="HTH_MERR"/>
    <property type="match status" value="1"/>
</dbReference>
<organism evidence="3 4">
    <name type="scientific">Sinomonas flava</name>
    <dbReference type="NCBI Taxonomy" id="496857"/>
    <lineage>
        <taxon>Bacteria</taxon>
        <taxon>Bacillati</taxon>
        <taxon>Actinomycetota</taxon>
        <taxon>Actinomycetes</taxon>
        <taxon>Micrococcales</taxon>
        <taxon>Micrococcaceae</taxon>
        <taxon>Sinomonas</taxon>
    </lineage>
</organism>
<evidence type="ECO:0000259" key="2">
    <source>
        <dbReference type="PROSITE" id="PS50937"/>
    </source>
</evidence>
<dbReference type="EMBL" id="BAAAQW010000003">
    <property type="protein sequence ID" value="GAA2198530.1"/>
    <property type="molecule type" value="Genomic_DNA"/>
</dbReference>
<dbReference type="Proteomes" id="UP001500432">
    <property type="component" value="Unassembled WGS sequence"/>
</dbReference>
<keyword evidence="1" id="KW-0238">DNA-binding</keyword>
<sequence>MKLSELSDRSGTPVATIKFYLREGLLRPGEPVTATRADYGPAHLTRLGTISTLRRAVGLSVAQVRAVVGLIDEGADRIEVMKALQAVIQRLDAPRPGRTAAGNQVVAAVGWPDVPTGARAALDAHLESMAALGVMPTDAQLTAYARAVDHIAAADVANAVEAEDLEELVARAAVGMHMNAELVQRLLALAQTSRSIMSYGRAAPGPSRLSPPAPGR</sequence>
<evidence type="ECO:0000256" key="1">
    <source>
        <dbReference type="ARBA" id="ARBA00023125"/>
    </source>
</evidence>
<dbReference type="InterPro" id="IPR009061">
    <property type="entry name" value="DNA-bd_dom_put_sf"/>
</dbReference>
<evidence type="ECO:0000313" key="3">
    <source>
        <dbReference type="EMBL" id="GAA2198530.1"/>
    </source>
</evidence>
<protein>
    <recommendedName>
        <fullName evidence="2">HTH merR-type domain-containing protein</fullName>
    </recommendedName>
</protein>
<keyword evidence="4" id="KW-1185">Reference proteome</keyword>
<reference evidence="4" key="1">
    <citation type="journal article" date="2019" name="Int. J. Syst. Evol. Microbiol.">
        <title>The Global Catalogue of Microorganisms (GCM) 10K type strain sequencing project: providing services to taxonomists for standard genome sequencing and annotation.</title>
        <authorList>
            <consortium name="The Broad Institute Genomics Platform"/>
            <consortium name="The Broad Institute Genome Sequencing Center for Infectious Disease"/>
            <person name="Wu L."/>
            <person name="Ma J."/>
        </authorList>
    </citation>
    <scope>NUCLEOTIDE SEQUENCE [LARGE SCALE GENOMIC DNA]</scope>
    <source>
        <strain evidence="4">JCM 16034</strain>
    </source>
</reference>
<accession>A0ABP5NJ44</accession>
<comment type="caution">
    <text evidence="3">The sequence shown here is derived from an EMBL/GenBank/DDBJ whole genome shotgun (WGS) entry which is preliminary data.</text>
</comment>
<dbReference type="RefSeq" id="WP_344298718.1">
    <property type="nucleotide sequence ID" value="NZ_BAAAQW010000003.1"/>
</dbReference>
<dbReference type="PANTHER" id="PTHR30204">
    <property type="entry name" value="REDOX-CYCLING DRUG-SENSING TRANSCRIPTIONAL ACTIVATOR SOXR"/>
    <property type="match status" value="1"/>
</dbReference>
<feature type="domain" description="HTH merR-type" evidence="2">
    <location>
        <begin position="1"/>
        <end position="70"/>
    </location>
</feature>
<evidence type="ECO:0000313" key="4">
    <source>
        <dbReference type="Proteomes" id="UP001500432"/>
    </source>
</evidence>
<dbReference type="PANTHER" id="PTHR30204:SF98">
    <property type="entry name" value="HTH-TYPE TRANSCRIPTIONAL REGULATOR ADHR"/>
    <property type="match status" value="1"/>
</dbReference>
<name>A0ABP5NJ44_9MICC</name>
<dbReference type="InterPro" id="IPR000551">
    <property type="entry name" value="MerR-type_HTH_dom"/>
</dbReference>
<dbReference type="InterPro" id="IPR047057">
    <property type="entry name" value="MerR_fam"/>
</dbReference>
<dbReference type="SUPFAM" id="SSF46955">
    <property type="entry name" value="Putative DNA-binding domain"/>
    <property type="match status" value="1"/>
</dbReference>
<gene>
    <name evidence="3" type="ORF">GCM10009849_11540</name>
</gene>
<dbReference type="Pfam" id="PF13411">
    <property type="entry name" value="MerR_1"/>
    <property type="match status" value="1"/>
</dbReference>
<proteinExistence type="predicted"/>
<dbReference type="PROSITE" id="PS50937">
    <property type="entry name" value="HTH_MERR_2"/>
    <property type="match status" value="1"/>
</dbReference>
<dbReference type="Gene3D" id="1.10.1660.10">
    <property type="match status" value="1"/>
</dbReference>